<dbReference type="Pfam" id="PF13715">
    <property type="entry name" value="CarbopepD_reg_2"/>
    <property type="match status" value="1"/>
</dbReference>
<comment type="caution">
    <text evidence="1">The sequence shown here is derived from an EMBL/GenBank/DDBJ whole genome shotgun (WGS) entry which is preliminary data.</text>
</comment>
<dbReference type="Proteomes" id="UP000318585">
    <property type="component" value="Unassembled WGS sequence"/>
</dbReference>
<dbReference type="RefSeq" id="WP_143390397.1">
    <property type="nucleotide sequence ID" value="NZ_VJZQ01000010.1"/>
</dbReference>
<reference evidence="1 2" key="1">
    <citation type="submission" date="2019-07" db="EMBL/GenBank/DDBJ databases">
        <title>Novel species of Flavobacterium.</title>
        <authorList>
            <person name="Liu Q."/>
            <person name="Xin Y.-H."/>
        </authorList>
    </citation>
    <scope>NUCLEOTIDE SEQUENCE [LARGE SCALE GENOMIC DNA]</scope>
    <source>
        <strain evidence="1 2">LB3P56</strain>
    </source>
</reference>
<evidence type="ECO:0000313" key="1">
    <source>
        <dbReference type="EMBL" id="TRX23737.1"/>
    </source>
</evidence>
<organism evidence="1 2">
    <name type="scientific">Flavobacterium franklandianum</name>
    <dbReference type="NCBI Taxonomy" id="2594430"/>
    <lineage>
        <taxon>Bacteria</taxon>
        <taxon>Pseudomonadati</taxon>
        <taxon>Bacteroidota</taxon>
        <taxon>Flavobacteriia</taxon>
        <taxon>Flavobacteriales</taxon>
        <taxon>Flavobacteriaceae</taxon>
        <taxon>Flavobacterium</taxon>
    </lineage>
</organism>
<dbReference type="OrthoDB" id="914976at2"/>
<proteinExistence type="predicted"/>
<gene>
    <name evidence="1" type="ORF">FNW17_00740</name>
</gene>
<accession>A0A553CTB2</accession>
<dbReference type="GO" id="GO:0004180">
    <property type="term" value="F:carboxypeptidase activity"/>
    <property type="evidence" value="ECO:0007669"/>
    <property type="project" value="UniProtKB-KW"/>
</dbReference>
<name>A0A553CTB2_9FLAO</name>
<keyword evidence="1" id="KW-0645">Protease</keyword>
<dbReference type="EMBL" id="VJZR01000001">
    <property type="protein sequence ID" value="TRX23737.1"/>
    <property type="molecule type" value="Genomic_DNA"/>
</dbReference>
<dbReference type="Gene3D" id="2.60.40.1120">
    <property type="entry name" value="Carboxypeptidase-like, regulatory domain"/>
    <property type="match status" value="1"/>
</dbReference>
<sequence>MVEKRLLLALVFITLSVSAQIKGIVKDSLSGKPIPFVNIWVQNENIGSTSEENGTFFINTIANGNKLIFSTLGFEKKIIKASDASVVYLKPAAYLLNEVVISKSIGTRETEIGKTKTEIYQAFDNGPKIDTKFFPYLQSYKKTKYLKKVSIYSDSRIENASIKIHFYNVDSKGYPAEELTDKDFVVSVKKGTRTNWFDLTKFNLKFPKNGLFVGFEKLMIERNKTEKSITDSNTNITQIQRTYFPFVLYNYVERDYLYTFSGGKWSRQPNQEASGTKGKMMINEPVITLILSN</sequence>
<dbReference type="SUPFAM" id="SSF49464">
    <property type="entry name" value="Carboxypeptidase regulatory domain-like"/>
    <property type="match status" value="1"/>
</dbReference>
<keyword evidence="1" id="KW-0121">Carboxypeptidase</keyword>
<dbReference type="AlphaFoldDB" id="A0A553CTB2"/>
<keyword evidence="2" id="KW-1185">Reference proteome</keyword>
<evidence type="ECO:0000313" key="2">
    <source>
        <dbReference type="Proteomes" id="UP000318585"/>
    </source>
</evidence>
<protein>
    <submittedName>
        <fullName evidence="1">Carboxypeptidase-like regulatory domain-containing protein</fullName>
    </submittedName>
</protein>
<dbReference type="InterPro" id="IPR008969">
    <property type="entry name" value="CarboxyPept-like_regulatory"/>
</dbReference>
<keyword evidence="1" id="KW-0378">Hydrolase</keyword>